<keyword evidence="3" id="KW-1185">Reference proteome</keyword>
<accession>A0AAN9N911</accession>
<name>A0AAN9N911_PHACN</name>
<feature type="region of interest" description="Disordered" evidence="1">
    <location>
        <begin position="17"/>
        <end position="56"/>
    </location>
</feature>
<dbReference type="AlphaFoldDB" id="A0AAN9N911"/>
<feature type="compositionally biased region" description="Basic residues" evidence="1">
    <location>
        <begin position="26"/>
        <end position="36"/>
    </location>
</feature>
<evidence type="ECO:0000313" key="2">
    <source>
        <dbReference type="EMBL" id="KAK7368740.1"/>
    </source>
</evidence>
<dbReference type="Proteomes" id="UP001374584">
    <property type="component" value="Unassembled WGS sequence"/>
</dbReference>
<evidence type="ECO:0000256" key="1">
    <source>
        <dbReference type="SAM" id="MobiDB-lite"/>
    </source>
</evidence>
<comment type="caution">
    <text evidence="2">The sequence shown here is derived from an EMBL/GenBank/DDBJ whole genome shotgun (WGS) entry which is preliminary data.</text>
</comment>
<protein>
    <submittedName>
        <fullName evidence="2">Uncharacterized protein</fullName>
    </submittedName>
</protein>
<reference evidence="2 3" key="1">
    <citation type="submission" date="2024-01" db="EMBL/GenBank/DDBJ databases">
        <title>The genomes of 5 underutilized Papilionoideae crops provide insights into root nodulation and disease resistanc.</title>
        <authorList>
            <person name="Jiang F."/>
        </authorList>
    </citation>
    <scope>NUCLEOTIDE SEQUENCE [LARGE SCALE GENOMIC DNA]</scope>
    <source>
        <strain evidence="2">JINMINGXINNONG_FW02</strain>
        <tissue evidence="2">Leaves</tissue>
    </source>
</reference>
<sequence length="113" mass="12555">MQALALLCLHFFTRKHDELDPQNGPKSKKKKKKKHHDLKENAEETNDDKHKESNAKRDVTVIEGSEVVADKNAGDCRKSAAVVQGFGEAFSDGRDLIGIGWVVTVVLYVCFAC</sequence>
<organism evidence="2 3">
    <name type="scientific">Phaseolus coccineus</name>
    <name type="common">Scarlet runner bean</name>
    <name type="synonym">Phaseolus multiflorus</name>
    <dbReference type="NCBI Taxonomy" id="3886"/>
    <lineage>
        <taxon>Eukaryota</taxon>
        <taxon>Viridiplantae</taxon>
        <taxon>Streptophyta</taxon>
        <taxon>Embryophyta</taxon>
        <taxon>Tracheophyta</taxon>
        <taxon>Spermatophyta</taxon>
        <taxon>Magnoliopsida</taxon>
        <taxon>eudicotyledons</taxon>
        <taxon>Gunneridae</taxon>
        <taxon>Pentapetalae</taxon>
        <taxon>rosids</taxon>
        <taxon>fabids</taxon>
        <taxon>Fabales</taxon>
        <taxon>Fabaceae</taxon>
        <taxon>Papilionoideae</taxon>
        <taxon>50 kb inversion clade</taxon>
        <taxon>NPAAA clade</taxon>
        <taxon>indigoferoid/millettioid clade</taxon>
        <taxon>Phaseoleae</taxon>
        <taxon>Phaseolus</taxon>
    </lineage>
</organism>
<gene>
    <name evidence="2" type="ORF">VNO80_10770</name>
</gene>
<evidence type="ECO:0000313" key="3">
    <source>
        <dbReference type="Proteomes" id="UP001374584"/>
    </source>
</evidence>
<proteinExistence type="predicted"/>
<feature type="compositionally biased region" description="Basic and acidic residues" evidence="1">
    <location>
        <begin position="37"/>
        <end position="56"/>
    </location>
</feature>
<dbReference type="EMBL" id="JAYMYR010000004">
    <property type="protein sequence ID" value="KAK7368740.1"/>
    <property type="molecule type" value="Genomic_DNA"/>
</dbReference>